<proteinExistence type="predicted"/>
<accession>A0ACB9ZLN2</accession>
<evidence type="ECO:0000313" key="1">
    <source>
        <dbReference type="EMBL" id="KAI5648607.1"/>
    </source>
</evidence>
<evidence type="ECO:0000313" key="2">
    <source>
        <dbReference type="Proteomes" id="UP001060085"/>
    </source>
</evidence>
<protein>
    <submittedName>
        <fullName evidence="1">Uncharacterized protein</fullName>
    </submittedName>
</protein>
<organism evidence="1 2">
    <name type="scientific">Catharanthus roseus</name>
    <name type="common">Madagascar periwinkle</name>
    <name type="synonym">Vinca rosea</name>
    <dbReference type="NCBI Taxonomy" id="4058"/>
    <lineage>
        <taxon>Eukaryota</taxon>
        <taxon>Viridiplantae</taxon>
        <taxon>Streptophyta</taxon>
        <taxon>Embryophyta</taxon>
        <taxon>Tracheophyta</taxon>
        <taxon>Spermatophyta</taxon>
        <taxon>Magnoliopsida</taxon>
        <taxon>eudicotyledons</taxon>
        <taxon>Gunneridae</taxon>
        <taxon>Pentapetalae</taxon>
        <taxon>asterids</taxon>
        <taxon>lamiids</taxon>
        <taxon>Gentianales</taxon>
        <taxon>Apocynaceae</taxon>
        <taxon>Rauvolfioideae</taxon>
        <taxon>Vinceae</taxon>
        <taxon>Catharanthinae</taxon>
        <taxon>Catharanthus</taxon>
    </lineage>
</organism>
<comment type="caution">
    <text evidence="1">The sequence shown here is derived from an EMBL/GenBank/DDBJ whole genome shotgun (WGS) entry which is preliminary data.</text>
</comment>
<keyword evidence="2" id="KW-1185">Reference proteome</keyword>
<gene>
    <name evidence="1" type="ORF">M9H77_34612</name>
</gene>
<dbReference type="Proteomes" id="UP001060085">
    <property type="component" value="Linkage Group LG08"/>
</dbReference>
<name>A0ACB9ZLN2_CATRO</name>
<reference evidence="2" key="1">
    <citation type="journal article" date="2023" name="Nat. Plants">
        <title>Single-cell RNA sequencing provides a high-resolution roadmap for understanding the multicellular compartmentation of specialized metabolism.</title>
        <authorList>
            <person name="Sun S."/>
            <person name="Shen X."/>
            <person name="Li Y."/>
            <person name="Li Y."/>
            <person name="Wang S."/>
            <person name="Li R."/>
            <person name="Zhang H."/>
            <person name="Shen G."/>
            <person name="Guo B."/>
            <person name="Wei J."/>
            <person name="Xu J."/>
            <person name="St-Pierre B."/>
            <person name="Chen S."/>
            <person name="Sun C."/>
        </authorList>
    </citation>
    <scope>NUCLEOTIDE SEQUENCE [LARGE SCALE GENOMIC DNA]</scope>
</reference>
<sequence length="636" mass="70543">MKNSVSDQSFYIESDEEDEEKQLDKDQNEDGSDSDSSNYSNDNENDRQQSKSLNTSWPQSYRQSIDLYSSVPSPSLNFLGTPTLSRLGSSFLSSSLSKQTHEQLPSLSKPLLPPVADQQPPVERRSSHALLPPIPSRRSHIRKATPEHKHSAISHEVPIPRQSSFGQAVLNGMNVLCGVGILSTPYAVKEGGWVGLSILVIFAILSFYTGILLRSCLDSQPGLETYPDIGQAAFGTWGRIAISIILYMELYACCVEYIILESDNLSSLFPNAHLSLGSLELNSHHLFALLAAISVLPTVWLRDLSVLSYISAGGVVASILVVICLFWVGLVDKVGFQPTSNTINLSTLPVAIGLYGYCYSGHAVFPNIYTSMEKPSQYPAFLLTSFGICTLMYAGVAVLGYMMFGDSTQSQFTLNMPHDLVASKIAVWTTNLSAVSAFAVVIHVAILITKGLSFELKYLSCSTGKILEKQPTKTAAKLASKVGWFYVNHEKRIFLNMKHICFNHDSCCTVSGGIDTRKPHQVSHLFNSYQNSIGHLYLDCRTFYTILWSGDGSHWIFTHNACDIDSSLRLLSSDLKGVCVGDSSRSCFISFWYLFGCLQNYSKLELKILVVILLYFDRFLLDEDFPFFSFVEWGFV</sequence>
<dbReference type="EMBL" id="CM044708">
    <property type="protein sequence ID" value="KAI5648607.1"/>
    <property type="molecule type" value="Genomic_DNA"/>
</dbReference>